<evidence type="ECO:0000259" key="3">
    <source>
        <dbReference type="Pfam" id="PF07992"/>
    </source>
</evidence>
<dbReference type="STRING" id="551991.SAMN05192529_12811"/>
<protein>
    <submittedName>
        <fullName evidence="4">Thioredoxin reductase</fullName>
    </submittedName>
</protein>
<accession>A0A1H4C6M5</accession>
<dbReference type="Pfam" id="PF07992">
    <property type="entry name" value="Pyr_redox_2"/>
    <property type="match status" value="2"/>
</dbReference>
<feature type="domain" description="FAD/NAD(P)-binding" evidence="3">
    <location>
        <begin position="242"/>
        <end position="329"/>
    </location>
</feature>
<organism evidence="4 5">
    <name type="scientific">Arachidicoccus rhizosphaerae</name>
    <dbReference type="NCBI Taxonomy" id="551991"/>
    <lineage>
        <taxon>Bacteria</taxon>
        <taxon>Pseudomonadati</taxon>
        <taxon>Bacteroidota</taxon>
        <taxon>Chitinophagia</taxon>
        <taxon>Chitinophagales</taxon>
        <taxon>Chitinophagaceae</taxon>
        <taxon>Arachidicoccus</taxon>
    </lineage>
</organism>
<dbReference type="PRINTS" id="PR00469">
    <property type="entry name" value="PNDRDTASEII"/>
</dbReference>
<proteinExistence type="predicted"/>
<dbReference type="SUPFAM" id="SSF51905">
    <property type="entry name" value="FAD/NAD(P)-binding domain"/>
    <property type="match status" value="1"/>
</dbReference>
<dbReference type="PANTHER" id="PTHR48105">
    <property type="entry name" value="THIOREDOXIN REDUCTASE 1-RELATED-RELATED"/>
    <property type="match status" value="1"/>
</dbReference>
<dbReference type="EMBL" id="FNQY01000028">
    <property type="protein sequence ID" value="SEA55970.1"/>
    <property type="molecule type" value="Genomic_DNA"/>
</dbReference>
<sequence>MQHCCNCKILAIFAFSDFYYYIMNQVPDNSQRTTSKASNSTVNNTHEVIIIGGSYSGMQAALTLGRALRQVLIIDAGKPCNRFAPQAHNLLGSEGTPPAELHQNARKQIAAYPGIQLLEDQVVNVYKQQDTFIIHTASGQRYSTAFLVMAAGLQDILPDIDGVWECWGKSIIHCPYCHGYEFKGARTALLISSDRDLHMVSMLKQWTPQLQVIVTDERSLSAPSLSFLRREKISLIQGRLTAVKHEDGQLQSISLKDATGKINTIYLEVLYILPQIKQSLDLQATLGYQLTDSGHIKVDEGRRTNIPGLYAVGDNSSRFRSLSQAIASGMAAGAMINFDLIQKTRPLPVVH</sequence>
<feature type="domain" description="FAD/NAD(P)-binding" evidence="3">
    <location>
        <begin position="47"/>
        <end position="183"/>
    </location>
</feature>
<gene>
    <name evidence="4" type="ORF">SAMN05192529_12811</name>
</gene>
<dbReference type="Proteomes" id="UP000199041">
    <property type="component" value="Unassembled WGS sequence"/>
</dbReference>
<evidence type="ECO:0000256" key="1">
    <source>
        <dbReference type="ARBA" id="ARBA00022630"/>
    </source>
</evidence>
<dbReference type="InterPro" id="IPR050097">
    <property type="entry name" value="Ferredoxin-NADP_redctase_2"/>
</dbReference>
<dbReference type="PRINTS" id="PR00368">
    <property type="entry name" value="FADPNR"/>
</dbReference>
<dbReference type="Gene3D" id="3.50.50.60">
    <property type="entry name" value="FAD/NAD(P)-binding domain"/>
    <property type="match status" value="2"/>
</dbReference>
<evidence type="ECO:0000313" key="4">
    <source>
        <dbReference type="EMBL" id="SEA55970.1"/>
    </source>
</evidence>
<dbReference type="AlphaFoldDB" id="A0A1H4C6M5"/>
<dbReference type="InterPro" id="IPR023753">
    <property type="entry name" value="FAD/NAD-binding_dom"/>
</dbReference>
<reference evidence="4 5" key="1">
    <citation type="submission" date="2016-10" db="EMBL/GenBank/DDBJ databases">
        <authorList>
            <person name="de Groot N.N."/>
        </authorList>
    </citation>
    <scope>NUCLEOTIDE SEQUENCE [LARGE SCALE GENOMIC DNA]</scope>
    <source>
        <strain evidence="4 5">Vu-144</strain>
    </source>
</reference>
<keyword evidence="1" id="KW-0285">Flavoprotein</keyword>
<name>A0A1H4C6M5_9BACT</name>
<dbReference type="InterPro" id="IPR036188">
    <property type="entry name" value="FAD/NAD-bd_sf"/>
</dbReference>
<keyword evidence="2" id="KW-0560">Oxidoreductase</keyword>
<evidence type="ECO:0000256" key="2">
    <source>
        <dbReference type="ARBA" id="ARBA00023002"/>
    </source>
</evidence>
<dbReference type="GO" id="GO:0016491">
    <property type="term" value="F:oxidoreductase activity"/>
    <property type="evidence" value="ECO:0007669"/>
    <property type="project" value="UniProtKB-KW"/>
</dbReference>
<evidence type="ECO:0000313" key="5">
    <source>
        <dbReference type="Proteomes" id="UP000199041"/>
    </source>
</evidence>
<keyword evidence="5" id="KW-1185">Reference proteome</keyword>